<name>E5YA73_BILW3</name>
<proteinExistence type="predicted"/>
<sequence length="116" mass="13187">MKRVKPVRTASVVVRVFPEERDILRFNAGIQGMSMSDYIRQTCLGIRLRRTSEEKRRLRELARIGANINQLARWANTCKRAAEAVEVLAALANIERRIAEFASCASARKEPETEPC</sequence>
<dbReference type="OrthoDB" id="3268032at2"/>
<dbReference type="eggNOG" id="ENOG5033BEY">
    <property type="taxonomic scope" value="Bacteria"/>
</dbReference>
<dbReference type="RefSeq" id="WP_005029520.1">
    <property type="nucleotide sequence ID" value="NZ_KE150238.1"/>
</dbReference>
<organism evidence="1 2">
    <name type="scientific">Bilophila wadsworthia (strain 3_1_6)</name>
    <dbReference type="NCBI Taxonomy" id="563192"/>
    <lineage>
        <taxon>Bacteria</taxon>
        <taxon>Pseudomonadati</taxon>
        <taxon>Thermodesulfobacteriota</taxon>
        <taxon>Desulfovibrionia</taxon>
        <taxon>Desulfovibrionales</taxon>
        <taxon>Desulfovibrionaceae</taxon>
        <taxon>Bilophila</taxon>
    </lineage>
</organism>
<dbReference type="STRING" id="563192.HMPREF0179_03091"/>
<dbReference type="GeneID" id="78084515"/>
<comment type="caution">
    <text evidence="1">The sequence shown here is derived from an EMBL/GenBank/DDBJ whole genome shotgun (WGS) entry which is preliminary data.</text>
</comment>
<gene>
    <name evidence="1" type="ORF">HMPREF0179_03091</name>
</gene>
<keyword evidence="2" id="KW-1185">Reference proteome</keyword>
<dbReference type="Proteomes" id="UP000006034">
    <property type="component" value="Unassembled WGS sequence"/>
</dbReference>
<reference evidence="1 2" key="1">
    <citation type="submission" date="2010-10" db="EMBL/GenBank/DDBJ databases">
        <authorList>
            <consortium name="The Broad Institute Genome Sequencing Platform"/>
            <person name="Ward D."/>
            <person name="Earl A."/>
            <person name="Feldgarden M."/>
            <person name="Young S.K."/>
            <person name="Gargeya S."/>
            <person name="Zeng Q."/>
            <person name="Alvarado L."/>
            <person name="Berlin A."/>
            <person name="Bochicchio J."/>
            <person name="Chapman S.B."/>
            <person name="Chen Z."/>
            <person name="Freedman E."/>
            <person name="Gellesch M."/>
            <person name="Goldberg J."/>
            <person name="Griggs A."/>
            <person name="Gujja S."/>
            <person name="Heilman E."/>
            <person name="Heiman D."/>
            <person name="Howarth C."/>
            <person name="Mehta T."/>
            <person name="Neiman D."/>
            <person name="Pearson M."/>
            <person name="Roberts A."/>
            <person name="Saif S."/>
            <person name="Shea T."/>
            <person name="Shenoy N."/>
            <person name="Sisk P."/>
            <person name="Stolte C."/>
            <person name="Sykes S."/>
            <person name="White J."/>
            <person name="Yandava C."/>
            <person name="Allen-Vercoe E."/>
            <person name="Sibley C."/>
            <person name="Ambrose C.E."/>
            <person name="Strauss J."/>
            <person name="Daigneault M."/>
            <person name="Haas B."/>
            <person name="Nusbaum C."/>
            <person name="Birren B."/>
        </authorList>
    </citation>
    <scope>NUCLEOTIDE SEQUENCE [LARGE SCALE GENOMIC DNA]</scope>
    <source>
        <strain evidence="1 2">3_1_6</strain>
    </source>
</reference>
<dbReference type="AlphaFoldDB" id="E5YA73"/>
<dbReference type="InterPro" id="IPR053842">
    <property type="entry name" value="NikA-like"/>
</dbReference>
<accession>E5YA73</accession>
<reference evidence="1 2" key="2">
    <citation type="submission" date="2013-04" db="EMBL/GenBank/DDBJ databases">
        <title>The Genome Sequence of Bilophila wadsworthia 3_1_6.</title>
        <authorList>
            <consortium name="The Broad Institute Genomics Platform"/>
            <person name="Earl A."/>
            <person name="Ward D."/>
            <person name="Feldgarden M."/>
            <person name="Gevers D."/>
            <person name="Sibley C."/>
            <person name="Strauss J."/>
            <person name="Allen-Vercoe E."/>
            <person name="Walker B."/>
            <person name="Young S."/>
            <person name="Zeng Q."/>
            <person name="Gargeya S."/>
            <person name="Fitzgerald M."/>
            <person name="Haas B."/>
            <person name="Abouelleil A."/>
            <person name="Allen A.W."/>
            <person name="Alvarado L."/>
            <person name="Arachchi H.M."/>
            <person name="Berlin A.M."/>
            <person name="Chapman S.B."/>
            <person name="Gainer-Dewar J."/>
            <person name="Goldberg J."/>
            <person name="Griggs A."/>
            <person name="Gujja S."/>
            <person name="Hansen M."/>
            <person name="Howarth C."/>
            <person name="Imamovic A."/>
            <person name="Ireland A."/>
            <person name="Larimer J."/>
            <person name="McCowan C."/>
            <person name="Murphy C."/>
            <person name="Pearson M."/>
            <person name="Poon T.W."/>
            <person name="Priest M."/>
            <person name="Roberts A."/>
            <person name="Saif S."/>
            <person name="Shea T."/>
            <person name="Sisk P."/>
            <person name="Sykes S."/>
            <person name="Wortman J."/>
            <person name="Nusbaum C."/>
            <person name="Birren B."/>
        </authorList>
    </citation>
    <scope>NUCLEOTIDE SEQUENCE [LARGE SCALE GENOMIC DNA]</scope>
    <source>
        <strain evidence="1 2">3_1_6</strain>
    </source>
</reference>
<dbReference type="EMBL" id="ADCP02000001">
    <property type="protein sequence ID" value="EFV43074.1"/>
    <property type="molecule type" value="Genomic_DNA"/>
</dbReference>
<evidence type="ECO:0000313" key="1">
    <source>
        <dbReference type="EMBL" id="EFV43074.1"/>
    </source>
</evidence>
<evidence type="ECO:0000313" key="2">
    <source>
        <dbReference type="Proteomes" id="UP000006034"/>
    </source>
</evidence>
<dbReference type="HOGENOM" id="CLU_096411_7_0_7"/>
<dbReference type="Pfam" id="PF21983">
    <property type="entry name" value="NikA-like"/>
    <property type="match status" value="1"/>
</dbReference>
<protein>
    <submittedName>
        <fullName evidence="1">Uncharacterized protein</fullName>
    </submittedName>
</protein>